<organism evidence="2 3">
    <name type="scientific">Umezawaea endophytica</name>
    <dbReference type="NCBI Taxonomy" id="1654476"/>
    <lineage>
        <taxon>Bacteria</taxon>
        <taxon>Bacillati</taxon>
        <taxon>Actinomycetota</taxon>
        <taxon>Actinomycetes</taxon>
        <taxon>Pseudonocardiales</taxon>
        <taxon>Pseudonocardiaceae</taxon>
        <taxon>Umezawaea</taxon>
    </lineage>
</organism>
<dbReference type="RefSeq" id="WP_259625044.1">
    <property type="nucleotide sequence ID" value="NZ_JANYMP010000010.1"/>
</dbReference>
<evidence type="ECO:0000256" key="1">
    <source>
        <dbReference type="SAM" id="Phobius"/>
    </source>
</evidence>
<proteinExistence type="predicted"/>
<evidence type="ECO:0000313" key="3">
    <source>
        <dbReference type="Proteomes" id="UP001141259"/>
    </source>
</evidence>
<feature type="transmembrane region" description="Helical" evidence="1">
    <location>
        <begin position="44"/>
        <end position="63"/>
    </location>
</feature>
<feature type="transmembrane region" description="Helical" evidence="1">
    <location>
        <begin position="20"/>
        <end position="37"/>
    </location>
</feature>
<dbReference type="Proteomes" id="UP001141259">
    <property type="component" value="Unassembled WGS sequence"/>
</dbReference>
<evidence type="ECO:0000313" key="2">
    <source>
        <dbReference type="EMBL" id="MCS7479548.1"/>
    </source>
</evidence>
<reference evidence="2" key="1">
    <citation type="submission" date="2022-08" db="EMBL/GenBank/DDBJ databases">
        <authorList>
            <person name="Tistechok S."/>
            <person name="Samborskyy M."/>
            <person name="Roman I."/>
        </authorList>
    </citation>
    <scope>NUCLEOTIDE SEQUENCE</scope>
    <source>
        <strain evidence="2">DSM 103496</strain>
    </source>
</reference>
<keyword evidence="1" id="KW-0472">Membrane</keyword>
<feature type="transmembrane region" description="Helical" evidence="1">
    <location>
        <begin position="83"/>
        <end position="103"/>
    </location>
</feature>
<feature type="transmembrane region" description="Helical" evidence="1">
    <location>
        <begin position="110"/>
        <end position="131"/>
    </location>
</feature>
<feature type="transmembrane region" description="Helical" evidence="1">
    <location>
        <begin position="137"/>
        <end position="159"/>
    </location>
</feature>
<accession>A0A9X3A2W7</accession>
<comment type="caution">
    <text evidence="2">The sequence shown here is derived from an EMBL/GenBank/DDBJ whole genome shotgun (WGS) entry which is preliminary data.</text>
</comment>
<keyword evidence="1" id="KW-1133">Transmembrane helix</keyword>
<keyword evidence="3" id="KW-1185">Reference proteome</keyword>
<sequence length="169" mass="18884">MTDWLTDLVAWGWDRHHNVLSWYIRPLFFLPFCFFAYRRSLTGIVVTLVALLTSFAWFPAPEVPSAAVNEMLDAERDYLLGEWTGWKVAIALLIPLVFTGLALALWRRSFAWALVVVNAGVLFKVAWTFWLSGTDGAMAHLPAALVGLAVVDAVLLLVARRKRTAVAVP</sequence>
<gene>
    <name evidence="2" type="ORF">NZH93_22025</name>
</gene>
<name>A0A9X3A2W7_9PSEU</name>
<protein>
    <submittedName>
        <fullName evidence="2">Uncharacterized protein</fullName>
    </submittedName>
</protein>
<dbReference type="AlphaFoldDB" id="A0A9X3A2W7"/>
<dbReference type="EMBL" id="JANYMP010000010">
    <property type="protein sequence ID" value="MCS7479548.1"/>
    <property type="molecule type" value="Genomic_DNA"/>
</dbReference>
<keyword evidence="1" id="KW-0812">Transmembrane</keyword>